<dbReference type="Proteomes" id="UP000525686">
    <property type="component" value="Unassembled WGS sequence"/>
</dbReference>
<feature type="transmembrane region" description="Helical" evidence="1">
    <location>
        <begin position="50"/>
        <end position="75"/>
    </location>
</feature>
<sequence>MSPARRVKVTSPQTRVALARRSRVERGVLPLAGPADPELARQVFAAQRRLAIRTVALLALVLFGTSGLIALLPVLDRVAVGGVPVSWLLLAAATYPVLLVIAVLHVRSAERVEDAACGGRRPAE</sequence>
<evidence type="ECO:0000256" key="1">
    <source>
        <dbReference type="SAM" id="Phobius"/>
    </source>
</evidence>
<dbReference type="RefSeq" id="WP_143646684.1">
    <property type="nucleotide sequence ID" value="NZ_JABJWZ010000142.1"/>
</dbReference>
<accession>A0A5P0YRS8</accession>
<dbReference type="EMBL" id="JABJXA010000179">
    <property type="protein sequence ID" value="MBB1261507.1"/>
    <property type="molecule type" value="Genomic_DNA"/>
</dbReference>
<dbReference type="OrthoDB" id="5194333at2"/>
<organism evidence="4 5">
    <name type="scientific">Streptomyces alkaliterrae</name>
    <dbReference type="NCBI Taxonomy" id="2213162"/>
    <lineage>
        <taxon>Bacteria</taxon>
        <taxon>Bacillati</taxon>
        <taxon>Actinomycetota</taxon>
        <taxon>Actinomycetes</taxon>
        <taxon>Kitasatosporales</taxon>
        <taxon>Streptomycetaceae</taxon>
        <taxon>Streptomyces</taxon>
    </lineage>
</organism>
<keyword evidence="1" id="KW-0812">Transmembrane</keyword>
<evidence type="ECO:0000313" key="7">
    <source>
        <dbReference type="Proteomes" id="UP000525686"/>
    </source>
</evidence>
<protein>
    <recommendedName>
        <fullName evidence="8">DUF485 domain-containing protein</fullName>
    </recommendedName>
</protein>
<keyword evidence="1" id="KW-1133">Transmembrane helix</keyword>
<dbReference type="EMBL" id="JABJWZ010000142">
    <property type="protein sequence ID" value="MBB1254816.1"/>
    <property type="molecule type" value="Genomic_DNA"/>
</dbReference>
<reference evidence="2" key="3">
    <citation type="journal article" name="Syst. Appl. Microbiol.">
        <title>Streptomyces alkaliterrae sp. nov., isolated from an alkaline soil, and emended descriptions of Streptomyces alkaliphilus, Streptomyces calidiresistens and Streptomyces durbertensis.</title>
        <authorList>
            <person name="Swiecimska M."/>
            <person name="Golinska P."/>
            <person name="Nouioui I."/>
            <person name="Wypij M."/>
            <person name="Rai M."/>
            <person name="Sangal V."/>
            <person name="Goodfellow M."/>
        </authorList>
    </citation>
    <scope>NUCLEOTIDE SEQUENCE</scope>
    <source>
        <strain evidence="2">OF3</strain>
        <strain evidence="3">OF8</strain>
    </source>
</reference>
<evidence type="ECO:0000313" key="5">
    <source>
        <dbReference type="Proteomes" id="UP000320857"/>
    </source>
</evidence>
<dbReference type="EMBL" id="VJYK02000030">
    <property type="protein sequence ID" value="MQS01209.1"/>
    <property type="molecule type" value="Genomic_DNA"/>
</dbReference>
<keyword evidence="1" id="KW-0472">Membrane</keyword>
<name>A0A5P0YRS8_9ACTN</name>
<evidence type="ECO:0000313" key="3">
    <source>
        <dbReference type="EMBL" id="MBB1261507.1"/>
    </source>
</evidence>
<dbReference type="AlphaFoldDB" id="A0A5P0YRS8"/>
<evidence type="ECO:0008006" key="8">
    <source>
        <dbReference type="Google" id="ProtNLM"/>
    </source>
</evidence>
<evidence type="ECO:0000313" key="6">
    <source>
        <dbReference type="Proteomes" id="UP000517765"/>
    </source>
</evidence>
<reference evidence="6 7" key="2">
    <citation type="submission" date="2020-05" db="EMBL/GenBank/DDBJ databases">
        <title>Classification of alakaliphilic streptomycetes isolated from an alkaline soil next to Lonar Crater, India and a proposal for the recognition of Streptomyces alkaliterrae sp. nov.</title>
        <authorList>
            <person name="Golinska P."/>
        </authorList>
    </citation>
    <scope>NUCLEOTIDE SEQUENCE [LARGE SCALE GENOMIC DNA]</scope>
    <source>
        <strain evidence="7">OF3</strain>
        <strain evidence="6">OF8</strain>
    </source>
</reference>
<evidence type="ECO:0000313" key="2">
    <source>
        <dbReference type="EMBL" id="MBB1254816.1"/>
    </source>
</evidence>
<evidence type="ECO:0000313" key="4">
    <source>
        <dbReference type="EMBL" id="MQS01209.1"/>
    </source>
</evidence>
<keyword evidence="5" id="KW-1185">Reference proteome</keyword>
<comment type="caution">
    <text evidence="4">The sequence shown here is derived from an EMBL/GenBank/DDBJ whole genome shotgun (WGS) entry which is preliminary data.</text>
</comment>
<reference evidence="4 5" key="1">
    <citation type="submission" date="2019-10" db="EMBL/GenBank/DDBJ databases">
        <title>Streptomyces sp. nov., a novel actinobacterium isolated from alkaline environment.</title>
        <authorList>
            <person name="Golinska P."/>
        </authorList>
    </citation>
    <scope>NUCLEOTIDE SEQUENCE [LARGE SCALE GENOMIC DNA]</scope>
    <source>
        <strain evidence="4 5">OF1</strain>
    </source>
</reference>
<proteinExistence type="predicted"/>
<dbReference type="Proteomes" id="UP000517765">
    <property type="component" value="Unassembled WGS sequence"/>
</dbReference>
<gene>
    <name evidence="4" type="ORF">FNX44_004855</name>
    <name evidence="2" type="ORF">H3146_15840</name>
    <name evidence="3" type="ORF">H3147_22240</name>
</gene>
<feature type="transmembrane region" description="Helical" evidence="1">
    <location>
        <begin position="87"/>
        <end position="106"/>
    </location>
</feature>
<dbReference type="Proteomes" id="UP000320857">
    <property type="component" value="Unassembled WGS sequence"/>
</dbReference>